<evidence type="ECO:0000313" key="3">
    <source>
        <dbReference type="Proteomes" id="UP000240608"/>
    </source>
</evidence>
<dbReference type="PROSITE" id="PS51352">
    <property type="entry name" value="THIOREDOXIN_2"/>
    <property type="match status" value="1"/>
</dbReference>
<dbReference type="PANTHER" id="PTHR42852">
    <property type="entry name" value="THIOL:DISULFIDE INTERCHANGE PROTEIN DSBE"/>
    <property type="match status" value="1"/>
</dbReference>
<evidence type="ECO:0000259" key="1">
    <source>
        <dbReference type="PROSITE" id="PS51352"/>
    </source>
</evidence>
<dbReference type="InterPro" id="IPR036249">
    <property type="entry name" value="Thioredoxin-like_sf"/>
</dbReference>
<dbReference type="AlphaFoldDB" id="A0A2T4DTT1"/>
<dbReference type="InterPro" id="IPR000866">
    <property type="entry name" value="AhpC/TSA"/>
</dbReference>
<dbReference type="InterPro" id="IPR050553">
    <property type="entry name" value="Thioredoxin_ResA/DsbE_sf"/>
</dbReference>
<dbReference type="PROSITE" id="PS51257">
    <property type="entry name" value="PROKAR_LIPOPROTEIN"/>
    <property type="match status" value="1"/>
</dbReference>
<reference evidence="2 3" key="1">
    <citation type="submission" date="2018-03" db="EMBL/GenBank/DDBJ databases">
        <title>Cross-interface Injection: A General Nanoliter Liquid Handling Method Applied to Single Cells Genome Amplification Automated Nanoliter Liquid Handling Applied to Single Cell Multiple Displacement Amplification.</title>
        <authorList>
            <person name="Yun J."/>
            <person name="Xu P."/>
            <person name="Xu J."/>
            <person name="Dai X."/>
            <person name="Wang Y."/>
            <person name="Zheng X."/>
            <person name="Cao C."/>
            <person name="Yi Q."/>
            <person name="Zhu Y."/>
            <person name="Wang L."/>
            <person name="Dong Z."/>
            <person name="Huang Y."/>
            <person name="Huang L."/>
            <person name="Du W."/>
        </authorList>
    </citation>
    <scope>NUCLEOTIDE SEQUENCE [LARGE SCALE GENOMIC DNA]</scope>
    <source>
        <strain evidence="2 3">Z-D1-2</strain>
    </source>
</reference>
<comment type="caution">
    <text evidence="2">The sequence shown here is derived from an EMBL/GenBank/DDBJ whole genome shotgun (WGS) entry which is preliminary data.</text>
</comment>
<dbReference type="InterPro" id="IPR013766">
    <property type="entry name" value="Thioredoxin_domain"/>
</dbReference>
<gene>
    <name evidence="2" type="ORF">C9994_04210</name>
</gene>
<proteinExistence type="predicted"/>
<protein>
    <submittedName>
        <fullName evidence="2">Alkyl hydroperoxide reductase</fullName>
    </submittedName>
</protein>
<dbReference type="Proteomes" id="UP000240608">
    <property type="component" value="Unassembled WGS sequence"/>
</dbReference>
<feature type="domain" description="Thioredoxin" evidence="1">
    <location>
        <begin position="246"/>
        <end position="409"/>
    </location>
</feature>
<accession>A0A2T4DTT1</accession>
<dbReference type="PANTHER" id="PTHR42852:SF13">
    <property type="entry name" value="PROTEIN DIPZ"/>
    <property type="match status" value="1"/>
</dbReference>
<dbReference type="Gene3D" id="3.40.30.10">
    <property type="entry name" value="Glutaredoxin"/>
    <property type="match status" value="1"/>
</dbReference>
<dbReference type="CDD" id="cd02966">
    <property type="entry name" value="TlpA_like_family"/>
    <property type="match status" value="1"/>
</dbReference>
<dbReference type="GO" id="GO:0016209">
    <property type="term" value="F:antioxidant activity"/>
    <property type="evidence" value="ECO:0007669"/>
    <property type="project" value="InterPro"/>
</dbReference>
<dbReference type="SUPFAM" id="SSF52833">
    <property type="entry name" value="Thioredoxin-like"/>
    <property type="match status" value="1"/>
</dbReference>
<sequence>MQKITTYIFGLLLLLTFSCNIDNKELVLDGLYIGEIAMQGKSTPFKMQIDEQEDGQIIATIINGEEQIVLNEIERNGDSLHIPLHVFDISLDLEIQNSAISGTYTKHYEDDYVLPITLHKGDEKFLLVNTDVKPANFAGKWDVTFIEPEAQDTTKAVGIFKQNENQVSGTFLTPLGDYRYLTGVADDKVMKLSTFDGNHAFLFEATLQDDGTLKGDFYSGKEWYESWSALRDENIELPSPDSLTYLKKGYDRIQFSFPDLEGEKVSLTDEKYQDKVVIVQIFGTWCPNCMDETKFLAEWYKANKDRGAEIIGLAYEQKDDFEYAKRRVEKMINRWDVDYDFLIAGTSDKEEASKTLPMLNQVISFPTMIILNKEGELVNIHTGFSGPGTGKYYEEFKANFNQKMDSLLAL</sequence>
<organism evidence="2 3">
    <name type="scientific">Marivirga lumbricoides</name>
    <dbReference type="NCBI Taxonomy" id="1046115"/>
    <lineage>
        <taxon>Bacteria</taxon>
        <taxon>Pseudomonadati</taxon>
        <taxon>Bacteroidota</taxon>
        <taxon>Cytophagia</taxon>
        <taxon>Cytophagales</taxon>
        <taxon>Marivirgaceae</taxon>
        <taxon>Marivirga</taxon>
    </lineage>
</organism>
<name>A0A2T4DTT1_9BACT</name>
<evidence type="ECO:0000313" key="2">
    <source>
        <dbReference type="EMBL" id="PTB97128.1"/>
    </source>
</evidence>
<dbReference type="EMBL" id="PYVU01000023">
    <property type="protein sequence ID" value="PTB97128.1"/>
    <property type="molecule type" value="Genomic_DNA"/>
</dbReference>
<dbReference type="GO" id="GO:0016491">
    <property type="term" value="F:oxidoreductase activity"/>
    <property type="evidence" value="ECO:0007669"/>
    <property type="project" value="InterPro"/>
</dbReference>
<dbReference type="Pfam" id="PF00578">
    <property type="entry name" value="AhpC-TSA"/>
    <property type="match status" value="1"/>
</dbReference>